<dbReference type="Proteomes" id="UP001595916">
    <property type="component" value="Unassembled WGS sequence"/>
</dbReference>
<reference evidence="7" key="1">
    <citation type="journal article" date="2019" name="Int. J. Syst. Evol. Microbiol.">
        <title>The Global Catalogue of Microorganisms (GCM) 10K type strain sequencing project: providing services to taxonomists for standard genome sequencing and annotation.</title>
        <authorList>
            <consortium name="The Broad Institute Genomics Platform"/>
            <consortium name="The Broad Institute Genome Sequencing Center for Infectious Disease"/>
            <person name="Wu L."/>
            <person name="Ma J."/>
        </authorList>
    </citation>
    <scope>NUCLEOTIDE SEQUENCE [LARGE SCALE GENOMIC DNA]</scope>
    <source>
        <strain evidence="7">CCUG 46385</strain>
    </source>
</reference>
<dbReference type="InterPro" id="IPR020094">
    <property type="entry name" value="TruA/RsuA/RluB/E/F_N"/>
</dbReference>
<dbReference type="CDD" id="cd00165">
    <property type="entry name" value="S4"/>
    <property type="match status" value="1"/>
</dbReference>
<dbReference type="SMART" id="SM00363">
    <property type="entry name" value="S4"/>
    <property type="match status" value="1"/>
</dbReference>
<evidence type="ECO:0000256" key="1">
    <source>
        <dbReference type="ARBA" id="ARBA00008348"/>
    </source>
</evidence>
<feature type="domain" description="RNA-binding S4" evidence="5">
    <location>
        <begin position="1"/>
        <end position="59"/>
    </location>
</feature>
<comment type="similarity">
    <text evidence="1 4">Belongs to the pseudouridine synthase RsuA family.</text>
</comment>
<dbReference type="InterPro" id="IPR000748">
    <property type="entry name" value="PsdUridine_synth_RsuA/RluB/E/F"/>
</dbReference>
<dbReference type="CDD" id="cd02870">
    <property type="entry name" value="PseudoU_synth_RsuA_like"/>
    <property type="match status" value="1"/>
</dbReference>
<dbReference type="SUPFAM" id="SSF55120">
    <property type="entry name" value="Pseudouridine synthase"/>
    <property type="match status" value="1"/>
</dbReference>
<evidence type="ECO:0000313" key="7">
    <source>
        <dbReference type="Proteomes" id="UP001595916"/>
    </source>
</evidence>
<accession>A0ABV9QM51</accession>
<evidence type="ECO:0000256" key="4">
    <source>
        <dbReference type="RuleBase" id="RU003887"/>
    </source>
</evidence>
<evidence type="ECO:0000256" key="2">
    <source>
        <dbReference type="ARBA" id="ARBA00023235"/>
    </source>
</evidence>
<gene>
    <name evidence="6" type="ORF">ACFO4R_05205</name>
</gene>
<dbReference type="Gene3D" id="3.30.70.580">
    <property type="entry name" value="Pseudouridine synthase I, catalytic domain, N-terminal subdomain"/>
    <property type="match status" value="1"/>
</dbReference>
<protein>
    <recommendedName>
        <fullName evidence="4">Pseudouridine synthase</fullName>
        <ecNumber evidence="4">5.4.99.-</ecNumber>
    </recommendedName>
</protein>
<evidence type="ECO:0000259" key="5">
    <source>
        <dbReference type="SMART" id="SM00363"/>
    </source>
</evidence>
<dbReference type="PANTHER" id="PTHR47683:SF2">
    <property type="entry name" value="RNA-BINDING S4 DOMAIN-CONTAINING PROTEIN"/>
    <property type="match status" value="1"/>
</dbReference>
<evidence type="ECO:0000313" key="6">
    <source>
        <dbReference type="EMBL" id="MFC4804476.1"/>
    </source>
</evidence>
<dbReference type="Gene3D" id="3.30.70.1560">
    <property type="entry name" value="Alpha-L RNA-binding motif"/>
    <property type="match status" value="1"/>
</dbReference>
<sequence>MRINRYIASCGITSRRKADELIREGNVSVNGQKITEPGLEVDETKDIVEVSGVVITLGEEKVYYALHKPIGYISAVSDNRGRKTVVELIDTPHRLYPVGRLDYMSEGLLLLTNDGEFTNRMIHPRYHIEKTYLVCVSGKEPKNIKDLFQRGIRIDGYKTKPADIVLLDRKGEILTYRITLFEGRNRQIRKMFQSLNMKVLSLKRISIGKLQLGDLKEGSYRRLTEQELAYFKTRLK</sequence>
<name>A0ABV9QM51_9FIRM</name>
<dbReference type="NCBIfam" id="TIGR00093">
    <property type="entry name" value="pseudouridine synthase"/>
    <property type="match status" value="1"/>
</dbReference>
<dbReference type="InterPro" id="IPR002942">
    <property type="entry name" value="S4_RNA-bd"/>
</dbReference>
<dbReference type="InterPro" id="IPR036986">
    <property type="entry name" value="S4_RNA-bd_sf"/>
</dbReference>
<dbReference type="EC" id="5.4.99.-" evidence="4"/>
<evidence type="ECO:0000256" key="3">
    <source>
        <dbReference type="PROSITE-ProRule" id="PRU00182"/>
    </source>
</evidence>
<dbReference type="PROSITE" id="PS50889">
    <property type="entry name" value="S4"/>
    <property type="match status" value="1"/>
</dbReference>
<dbReference type="InterPro" id="IPR020103">
    <property type="entry name" value="PsdUridine_synth_cat_dom_sf"/>
</dbReference>
<keyword evidence="7" id="KW-1185">Reference proteome</keyword>
<dbReference type="InterPro" id="IPR042092">
    <property type="entry name" value="PsdUridine_s_RsuA/RluB/E/F_cat"/>
</dbReference>
<organism evidence="6 7">
    <name type="scientific">Filifactor villosus</name>
    <dbReference type="NCBI Taxonomy" id="29374"/>
    <lineage>
        <taxon>Bacteria</taxon>
        <taxon>Bacillati</taxon>
        <taxon>Bacillota</taxon>
        <taxon>Clostridia</taxon>
        <taxon>Peptostreptococcales</taxon>
        <taxon>Filifactoraceae</taxon>
        <taxon>Filifactor</taxon>
    </lineage>
</organism>
<dbReference type="EMBL" id="JBHSHL010000015">
    <property type="protein sequence ID" value="MFC4804476.1"/>
    <property type="molecule type" value="Genomic_DNA"/>
</dbReference>
<dbReference type="InterPro" id="IPR050343">
    <property type="entry name" value="RsuA_PseudoU_synthase"/>
</dbReference>
<dbReference type="InterPro" id="IPR006145">
    <property type="entry name" value="PsdUridine_synth_RsuA/RluA"/>
</dbReference>
<dbReference type="InterPro" id="IPR018496">
    <property type="entry name" value="PsdUridine_synth_RsuA/RluB_CS"/>
</dbReference>
<dbReference type="Pfam" id="PF00849">
    <property type="entry name" value="PseudoU_synth_2"/>
    <property type="match status" value="1"/>
</dbReference>
<keyword evidence="2 4" id="KW-0413">Isomerase</keyword>
<dbReference type="RefSeq" id="WP_379787986.1">
    <property type="nucleotide sequence ID" value="NZ_JBHSHL010000015.1"/>
</dbReference>
<dbReference type="Pfam" id="PF01479">
    <property type="entry name" value="S4"/>
    <property type="match status" value="1"/>
</dbReference>
<dbReference type="Gene3D" id="3.10.290.10">
    <property type="entry name" value="RNA-binding S4 domain"/>
    <property type="match status" value="1"/>
</dbReference>
<keyword evidence="3" id="KW-0694">RNA-binding</keyword>
<dbReference type="SUPFAM" id="SSF55174">
    <property type="entry name" value="Alpha-L RNA-binding motif"/>
    <property type="match status" value="1"/>
</dbReference>
<comment type="caution">
    <text evidence="6">The sequence shown here is derived from an EMBL/GenBank/DDBJ whole genome shotgun (WGS) entry which is preliminary data.</text>
</comment>
<proteinExistence type="inferred from homology"/>
<dbReference type="PANTHER" id="PTHR47683">
    <property type="entry name" value="PSEUDOURIDINE SYNTHASE FAMILY PROTEIN-RELATED"/>
    <property type="match status" value="1"/>
</dbReference>
<dbReference type="PROSITE" id="PS01149">
    <property type="entry name" value="PSI_RSU"/>
    <property type="match status" value="1"/>
</dbReference>
<dbReference type="GO" id="GO:0016853">
    <property type="term" value="F:isomerase activity"/>
    <property type="evidence" value="ECO:0007669"/>
    <property type="project" value="UniProtKB-KW"/>
</dbReference>